<sequence>CVTGLLIRHVGERFQRSNSTISMYFRRMLKAFSLPSIYNRFVRLLSISDPVPSEILNERKIFPFFSDAIGAIDGTHIASAPPASERDALRNHK</sequence>
<keyword evidence="2" id="KW-1185">Reference proteome</keyword>
<feature type="non-terminal residue" evidence="1">
    <location>
        <position position="93"/>
    </location>
</feature>
<dbReference type="Proteomes" id="UP000790709">
    <property type="component" value="Unassembled WGS sequence"/>
</dbReference>
<organism evidence="1 2">
    <name type="scientific">Leucogyrophana mollusca</name>
    <dbReference type="NCBI Taxonomy" id="85980"/>
    <lineage>
        <taxon>Eukaryota</taxon>
        <taxon>Fungi</taxon>
        <taxon>Dikarya</taxon>
        <taxon>Basidiomycota</taxon>
        <taxon>Agaricomycotina</taxon>
        <taxon>Agaricomycetes</taxon>
        <taxon>Agaricomycetidae</taxon>
        <taxon>Boletales</taxon>
        <taxon>Boletales incertae sedis</taxon>
        <taxon>Leucogyrophana</taxon>
    </lineage>
</organism>
<comment type="caution">
    <text evidence="1">The sequence shown here is derived from an EMBL/GenBank/DDBJ whole genome shotgun (WGS) entry which is preliminary data.</text>
</comment>
<name>A0ACB8B376_9AGAM</name>
<dbReference type="EMBL" id="MU266648">
    <property type="protein sequence ID" value="KAH7919568.1"/>
    <property type="molecule type" value="Genomic_DNA"/>
</dbReference>
<proteinExistence type="predicted"/>
<gene>
    <name evidence="1" type="ORF">BV22DRAFT_980859</name>
</gene>
<reference evidence="1" key="1">
    <citation type="journal article" date="2021" name="New Phytol.">
        <title>Evolutionary innovations through gain and loss of genes in the ectomycorrhizal Boletales.</title>
        <authorList>
            <person name="Wu G."/>
            <person name="Miyauchi S."/>
            <person name="Morin E."/>
            <person name="Kuo A."/>
            <person name="Drula E."/>
            <person name="Varga T."/>
            <person name="Kohler A."/>
            <person name="Feng B."/>
            <person name="Cao Y."/>
            <person name="Lipzen A."/>
            <person name="Daum C."/>
            <person name="Hundley H."/>
            <person name="Pangilinan J."/>
            <person name="Johnson J."/>
            <person name="Barry K."/>
            <person name="LaButti K."/>
            <person name="Ng V."/>
            <person name="Ahrendt S."/>
            <person name="Min B."/>
            <person name="Choi I.G."/>
            <person name="Park H."/>
            <person name="Plett J.M."/>
            <person name="Magnuson J."/>
            <person name="Spatafora J.W."/>
            <person name="Nagy L.G."/>
            <person name="Henrissat B."/>
            <person name="Grigoriev I.V."/>
            <person name="Yang Z.L."/>
            <person name="Xu J."/>
            <person name="Martin F.M."/>
        </authorList>
    </citation>
    <scope>NUCLEOTIDE SEQUENCE</scope>
    <source>
        <strain evidence="1">KUC20120723A-06</strain>
    </source>
</reference>
<evidence type="ECO:0000313" key="2">
    <source>
        <dbReference type="Proteomes" id="UP000790709"/>
    </source>
</evidence>
<accession>A0ACB8B376</accession>
<protein>
    <submittedName>
        <fullName evidence="1">Uncharacterized protein</fullName>
    </submittedName>
</protein>
<evidence type="ECO:0000313" key="1">
    <source>
        <dbReference type="EMBL" id="KAH7919568.1"/>
    </source>
</evidence>
<feature type="non-terminal residue" evidence="1">
    <location>
        <position position="1"/>
    </location>
</feature>